<dbReference type="Proteomes" id="UP001516023">
    <property type="component" value="Unassembled WGS sequence"/>
</dbReference>
<evidence type="ECO:0000313" key="3">
    <source>
        <dbReference type="Proteomes" id="UP001516023"/>
    </source>
</evidence>
<gene>
    <name evidence="2" type="ORF">HJC23_000858</name>
</gene>
<evidence type="ECO:0000256" key="1">
    <source>
        <dbReference type="SAM" id="Phobius"/>
    </source>
</evidence>
<feature type="transmembrane region" description="Helical" evidence="1">
    <location>
        <begin position="91"/>
        <end position="110"/>
    </location>
</feature>
<reference evidence="2 3" key="1">
    <citation type="journal article" date="2020" name="G3 (Bethesda)">
        <title>Improved Reference Genome for Cyclotella cryptica CCMP332, a Model for Cell Wall Morphogenesis, Salinity Adaptation, and Lipid Production in Diatoms (Bacillariophyta).</title>
        <authorList>
            <person name="Roberts W.R."/>
            <person name="Downey K.M."/>
            <person name="Ruck E.C."/>
            <person name="Traller J.C."/>
            <person name="Alverson A.J."/>
        </authorList>
    </citation>
    <scope>NUCLEOTIDE SEQUENCE [LARGE SCALE GENOMIC DNA]</scope>
    <source>
        <strain evidence="2 3">CCMP332</strain>
    </source>
</reference>
<comment type="caution">
    <text evidence="2">The sequence shown here is derived from an EMBL/GenBank/DDBJ whole genome shotgun (WGS) entry which is preliminary data.</text>
</comment>
<keyword evidence="1" id="KW-1133">Transmembrane helix</keyword>
<accession>A0ABD3PVE0</accession>
<dbReference type="AlphaFoldDB" id="A0ABD3PVE0"/>
<keyword evidence="1" id="KW-0812">Transmembrane</keyword>
<evidence type="ECO:0000313" key="2">
    <source>
        <dbReference type="EMBL" id="KAL3791241.1"/>
    </source>
</evidence>
<sequence>MARSVYGAIAAKALSCMSWNGVRLKSKFEKGKLESINGYSNEYDKRIRQYEQDRVDMRRCYDGGSVFRTRPTVIMIRTTHWPFEMMINVESLMLVFLLKLIFCFMNHPFMKQHPSDFRRKHIVAKKASVNTQVYSLGGPTSMYPL</sequence>
<proteinExistence type="predicted"/>
<organism evidence="2 3">
    <name type="scientific">Cyclotella cryptica</name>
    <dbReference type="NCBI Taxonomy" id="29204"/>
    <lineage>
        <taxon>Eukaryota</taxon>
        <taxon>Sar</taxon>
        <taxon>Stramenopiles</taxon>
        <taxon>Ochrophyta</taxon>
        <taxon>Bacillariophyta</taxon>
        <taxon>Coscinodiscophyceae</taxon>
        <taxon>Thalassiosirophycidae</taxon>
        <taxon>Stephanodiscales</taxon>
        <taxon>Stephanodiscaceae</taxon>
        <taxon>Cyclotella</taxon>
    </lineage>
</organism>
<protein>
    <submittedName>
        <fullName evidence="2">Uncharacterized protein</fullName>
    </submittedName>
</protein>
<dbReference type="EMBL" id="JABMIG020000116">
    <property type="protein sequence ID" value="KAL3791241.1"/>
    <property type="molecule type" value="Genomic_DNA"/>
</dbReference>
<keyword evidence="3" id="KW-1185">Reference proteome</keyword>
<name>A0ABD3PVE0_9STRA</name>
<keyword evidence="1" id="KW-0472">Membrane</keyword>